<evidence type="ECO:0000256" key="1">
    <source>
        <dbReference type="ARBA" id="ARBA00008645"/>
    </source>
</evidence>
<protein>
    <recommendedName>
        <fullName evidence="3">AB hydrolase-1 domain-containing protein</fullName>
    </recommendedName>
</protein>
<dbReference type="Gene3D" id="3.40.50.1820">
    <property type="entry name" value="alpha/beta hydrolase"/>
    <property type="match status" value="1"/>
</dbReference>
<reference evidence="4 5" key="1">
    <citation type="submission" date="2009-11" db="EMBL/GenBank/DDBJ databases">
        <title>Annotation of Allomyces macrogynus ATCC 38327.</title>
        <authorList>
            <consortium name="The Broad Institute Genome Sequencing Platform"/>
            <person name="Russ C."/>
            <person name="Cuomo C."/>
            <person name="Burger G."/>
            <person name="Gray M.W."/>
            <person name="Holland P.W.H."/>
            <person name="King N."/>
            <person name="Lang F.B.F."/>
            <person name="Roger A.J."/>
            <person name="Ruiz-Trillo I."/>
            <person name="Young S.K."/>
            <person name="Zeng Q."/>
            <person name="Gargeya S."/>
            <person name="Fitzgerald M."/>
            <person name="Haas B."/>
            <person name="Abouelleil A."/>
            <person name="Alvarado L."/>
            <person name="Arachchi H.M."/>
            <person name="Berlin A."/>
            <person name="Chapman S.B."/>
            <person name="Gearin G."/>
            <person name="Goldberg J."/>
            <person name="Griggs A."/>
            <person name="Gujja S."/>
            <person name="Hansen M."/>
            <person name="Heiman D."/>
            <person name="Howarth C."/>
            <person name="Larimer J."/>
            <person name="Lui A."/>
            <person name="MacDonald P.J.P."/>
            <person name="McCowen C."/>
            <person name="Montmayeur A."/>
            <person name="Murphy C."/>
            <person name="Neiman D."/>
            <person name="Pearson M."/>
            <person name="Priest M."/>
            <person name="Roberts A."/>
            <person name="Saif S."/>
            <person name="Shea T."/>
            <person name="Sisk P."/>
            <person name="Stolte C."/>
            <person name="Sykes S."/>
            <person name="Wortman J."/>
            <person name="Nusbaum C."/>
            <person name="Birren B."/>
        </authorList>
    </citation>
    <scope>NUCLEOTIDE SEQUENCE [LARGE SCALE GENOMIC DNA]</scope>
    <source>
        <strain evidence="4 5">ATCC 38327</strain>
    </source>
</reference>
<dbReference type="EMBL" id="GG745357">
    <property type="protein sequence ID" value="KNE68584.1"/>
    <property type="molecule type" value="Genomic_DNA"/>
</dbReference>
<dbReference type="OrthoDB" id="8119704at2759"/>
<dbReference type="VEuPathDB" id="FungiDB:AMAG_12751"/>
<dbReference type="GO" id="GO:0016787">
    <property type="term" value="F:hydrolase activity"/>
    <property type="evidence" value="ECO:0007669"/>
    <property type="project" value="UniProtKB-KW"/>
</dbReference>
<dbReference type="eggNOG" id="KOG2382">
    <property type="taxonomic scope" value="Eukaryota"/>
</dbReference>
<reference evidence="5" key="2">
    <citation type="submission" date="2009-11" db="EMBL/GenBank/DDBJ databases">
        <title>The Genome Sequence of Allomyces macrogynus strain ATCC 38327.</title>
        <authorList>
            <consortium name="The Broad Institute Genome Sequencing Platform"/>
            <person name="Russ C."/>
            <person name="Cuomo C."/>
            <person name="Shea T."/>
            <person name="Young S.K."/>
            <person name="Zeng Q."/>
            <person name="Koehrsen M."/>
            <person name="Haas B."/>
            <person name="Borodovsky M."/>
            <person name="Guigo R."/>
            <person name="Alvarado L."/>
            <person name="Berlin A."/>
            <person name="Borenstein D."/>
            <person name="Chen Z."/>
            <person name="Engels R."/>
            <person name="Freedman E."/>
            <person name="Gellesch M."/>
            <person name="Goldberg J."/>
            <person name="Griggs A."/>
            <person name="Gujja S."/>
            <person name="Heiman D."/>
            <person name="Hepburn T."/>
            <person name="Howarth C."/>
            <person name="Jen D."/>
            <person name="Larson L."/>
            <person name="Lewis B."/>
            <person name="Mehta T."/>
            <person name="Park D."/>
            <person name="Pearson M."/>
            <person name="Roberts A."/>
            <person name="Saif S."/>
            <person name="Shenoy N."/>
            <person name="Sisk P."/>
            <person name="Stolte C."/>
            <person name="Sykes S."/>
            <person name="Walk T."/>
            <person name="White J."/>
            <person name="Yandava C."/>
            <person name="Burger G."/>
            <person name="Gray M.W."/>
            <person name="Holland P.W.H."/>
            <person name="King N."/>
            <person name="Lang F.B.F."/>
            <person name="Roger A.J."/>
            <person name="Ruiz-Trillo I."/>
            <person name="Lander E."/>
            <person name="Nusbaum C."/>
        </authorList>
    </citation>
    <scope>NUCLEOTIDE SEQUENCE [LARGE SCALE GENOMIC DNA]</scope>
    <source>
        <strain evidence="5">ATCC 38327</strain>
    </source>
</reference>
<keyword evidence="2" id="KW-0378">Hydrolase</keyword>
<evidence type="ECO:0000256" key="2">
    <source>
        <dbReference type="ARBA" id="ARBA00022801"/>
    </source>
</evidence>
<gene>
    <name evidence="4" type="ORF">AMAG_12751</name>
</gene>
<evidence type="ECO:0000313" key="4">
    <source>
        <dbReference type="EMBL" id="KNE68584.1"/>
    </source>
</evidence>
<dbReference type="SUPFAM" id="SSF53474">
    <property type="entry name" value="alpha/beta-Hydrolases"/>
    <property type="match status" value="1"/>
</dbReference>
<evidence type="ECO:0000313" key="5">
    <source>
        <dbReference type="Proteomes" id="UP000054350"/>
    </source>
</evidence>
<proteinExistence type="inferred from homology"/>
<comment type="similarity">
    <text evidence="1">Belongs to the AB hydrolase superfamily.</text>
</comment>
<keyword evidence="5" id="KW-1185">Reference proteome</keyword>
<dbReference type="AlphaFoldDB" id="A0A0L0T1Y5"/>
<name>A0A0L0T1Y5_ALLM3</name>
<dbReference type="OMA" id="HFVECED"/>
<dbReference type="PANTHER" id="PTHR46118:SF4">
    <property type="entry name" value="PROTEIN ABHD11"/>
    <property type="match status" value="1"/>
</dbReference>
<dbReference type="InterPro" id="IPR029058">
    <property type="entry name" value="AB_hydrolase_fold"/>
</dbReference>
<accession>A0A0L0T1Y5</accession>
<dbReference type="STRING" id="578462.A0A0L0T1Y5"/>
<feature type="domain" description="AB hydrolase-1" evidence="3">
    <location>
        <begin position="8"/>
        <end position="78"/>
    </location>
</feature>
<sequence length="112" mass="12269">MARATATDMYALDLRNHGDSPHHPKMTYEAMASDLAHFVECEDLDRPLVVGHSMGCKVAMQLALAHTDKIAGFMSLDMSPLTFDLSRAVFPLSLSAMQLVQPFPGPIAHYVP</sequence>
<dbReference type="PANTHER" id="PTHR46118">
    <property type="entry name" value="PROTEIN ABHD11"/>
    <property type="match status" value="1"/>
</dbReference>
<dbReference type="InterPro" id="IPR000073">
    <property type="entry name" value="AB_hydrolase_1"/>
</dbReference>
<evidence type="ECO:0000259" key="3">
    <source>
        <dbReference type="Pfam" id="PF00561"/>
    </source>
</evidence>
<organism evidence="4 5">
    <name type="scientific">Allomyces macrogynus (strain ATCC 38327)</name>
    <name type="common">Allomyces javanicus var. macrogynus</name>
    <dbReference type="NCBI Taxonomy" id="578462"/>
    <lineage>
        <taxon>Eukaryota</taxon>
        <taxon>Fungi</taxon>
        <taxon>Fungi incertae sedis</taxon>
        <taxon>Blastocladiomycota</taxon>
        <taxon>Blastocladiomycetes</taxon>
        <taxon>Blastocladiales</taxon>
        <taxon>Blastocladiaceae</taxon>
        <taxon>Allomyces</taxon>
    </lineage>
</organism>
<dbReference type="Proteomes" id="UP000054350">
    <property type="component" value="Unassembled WGS sequence"/>
</dbReference>
<dbReference type="Pfam" id="PF00561">
    <property type="entry name" value="Abhydrolase_1"/>
    <property type="match status" value="1"/>
</dbReference>